<dbReference type="InParanoid" id="A0A0C3G4R5"/>
<gene>
    <name evidence="1" type="ORF">PILCRDRAFT_816803</name>
</gene>
<evidence type="ECO:0000313" key="2">
    <source>
        <dbReference type="Proteomes" id="UP000054166"/>
    </source>
</evidence>
<proteinExistence type="predicted"/>
<reference evidence="2" key="2">
    <citation type="submission" date="2015-01" db="EMBL/GenBank/DDBJ databases">
        <title>Evolutionary Origins and Diversification of the Mycorrhizal Mutualists.</title>
        <authorList>
            <consortium name="DOE Joint Genome Institute"/>
            <consortium name="Mycorrhizal Genomics Consortium"/>
            <person name="Kohler A."/>
            <person name="Kuo A."/>
            <person name="Nagy L.G."/>
            <person name="Floudas D."/>
            <person name="Copeland A."/>
            <person name="Barry K.W."/>
            <person name="Cichocki N."/>
            <person name="Veneault-Fourrey C."/>
            <person name="LaButti K."/>
            <person name="Lindquist E.A."/>
            <person name="Lipzen A."/>
            <person name="Lundell T."/>
            <person name="Morin E."/>
            <person name="Murat C."/>
            <person name="Riley R."/>
            <person name="Ohm R."/>
            <person name="Sun H."/>
            <person name="Tunlid A."/>
            <person name="Henrissat B."/>
            <person name="Grigoriev I.V."/>
            <person name="Hibbett D.S."/>
            <person name="Martin F."/>
        </authorList>
    </citation>
    <scope>NUCLEOTIDE SEQUENCE [LARGE SCALE GENOMIC DNA]</scope>
    <source>
        <strain evidence="2">F 1598</strain>
    </source>
</reference>
<reference evidence="1 2" key="1">
    <citation type="submission" date="2014-04" db="EMBL/GenBank/DDBJ databases">
        <authorList>
            <consortium name="DOE Joint Genome Institute"/>
            <person name="Kuo A."/>
            <person name="Tarkka M."/>
            <person name="Buscot F."/>
            <person name="Kohler A."/>
            <person name="Nagy L.G."/>
            <person name="Floudas D."/>
            <person name="Copeland A."/>
            <person name="Barry K.W."/>
            <person name="Cichocki N."/>
            <person name="Veneault-Fourrey C."/>
            <person name="LaButti K."/>
            <person name="Lindquist E.A."/>
            <person name="Lipzen A."/>
            <person name="Lundell T."/>
            <person name="Morin E."/>
            <person name="Murat C."/>
            <person name="Sun H."/>
            <person name="Tunlid A."/>
            <person name="Henrissat B."/>
            <person name="Grigoriev I.V."/>
            <person name="Hibbett D.S."/>
            <person name="Martin F."/>
            <person name="Nordberg H.P."/>
            <person name="Cantor M.N."/>
            <person name="Hua S.X."/>
        </authorList>
    </citation>
    <scope>NUCLEOTIDE SEQUENCE [LARGE SCALE GENOMIC DNA]</scope>
    <source>
        <strain evidence="1 2">F 1598</strain>
    </source>
</reference>
<accession>A0A0C3G4R5</accession>
<dbReference type="AlphaFoldDB" id="A0A0C3G4R5"/>
<protein>
    <submittedName>
        <fullName evidence="1">Uncharacterized protein</fullName>
    </submittedName>
</protein>
<sequence length="70" mass="7316">MFAASVLVSGLRSEYSSLPRSTLAGSSLNHAKQHTRNAVAISLIQRSSSEGRARGCATFGYAVGTGRGFL</sequence>
<dbReference type="Proteomes" id="UP000054166">
    <property type="component" value="Unassembled WGS sequence"/>
</dbReference>
<keyword evidence="2" id="KW-1185">Reference proteome</keyword>
<dbReference type="EMBL" id="KN832984">
    <property type="protein sequence ID" value="KIM85596.1"/>
    <property type="molecule type" value="Genomic_DNA"/>
</dbReference>
<organism evidence="1 2">
    <name type="scientific">Piloderma croceum (strain F 1598)</name>
    <dbReference type="NCBI Taxonomy" id="765440"/>
    <lineage>
        <taxon>Eukaryota</taxon>
        <taxon>Fungi</taxon>
        <taxon>Dikarya</taxon>
        <taxon>Basidiomycota</taxon>
        <taxon>Agaricomycotina</taxon>
        <taxon>Agaricomycetes</taxon>
        <taxon>Agaricomycetidae</taxon>
        <taxon>Atheliales</taxon>
        <taxon>Atheliaceae</taxon>
        <taxon>Piloderma</taxon>
    </lineage>
</organism>
<dbReference type="HOGENOM" id="CLU_2758684_0_0_1"/>
<name>A0A0C3G4R5_PILCF</name>
<evidence type="ECO:0000313" key="1">
    <source>
        <dbReference type="EMBL" id="KIM85596.1"/>
    </source>
</evidence>